<accession>A0AA36IZE8</accession>
<dbReference type="EMBL" id="CAUJNA010003205">
    <property type="protein sequence ID" value="CAJ1395649.1"/>
    <property type="molecule type" value="Genomic_DNA"/>
</dbReference>
<evidence type="ECO:0000313" key="3">
    <source>
        <dbReference type="EMBL" id="CAJ1395649.1"/>
    </source>
</evidence>
<keyword evidence="4" id="KW-1185">Reference proteome</keyword>
<proteinExistence type="predicted"/>
<feature type="compositionally biased region" description="Polar residues" evidence="2">
    <location>
        <begin position="188"/>
        <end position="207"/>
    </location>
</feature>
<sequence>MKSAFSVPPGLEVNVHLETLEESMRQLAPDASRETLIQVVREVVMSEVEKIVQERTEAMWAKGKQAFSAAQQRHREELQQLVEEVSQCHQRQDSLAAENLRLREALRVITKKCSLAFPDEPSPSTFAGSVPDSGYGAFTPSPFTPATDYGYNEVFLPEVPPLPFGKPGVPGSPAPLSLAEALAPPQMPQRTPLSLASGSRGFVQTQTDPRESLATASSPSASQTGPCVESTTFSVTINKDAALGLDVSHEEGGKVLQVDGIRQGAVQAWNHQCLAAGDSEKVIKAGDKIASCNGVSDPAKMLEECASQQTLHLTVMREASSPQRLRAEASEFVPSWEAE</sequence>
<dbReference type="Proteomes" id="UP001178507">
    <property type="component" value="Unassembled WGS sequence"/>
</dbReference>
<reference evidence="3" key="1">
    <citation type="submission" date="2023-08" db="EMBL/GenBank/DDBJ databases">
        <authorList>
            <person name="Chen Y."/>
            <person name="Shah S."/>
            <person name="Dougan E. K."/>
            <person name="Thang M."/>
            <person name="Chan C."/>
        </authorList>
    </citation>
    <scope>NUCLEOTIDE SEQUENCE</scope>
</reference>
<feature type="region of interest" description="Disordered" evidence="2">
    <location>
        <begin position="185"/>
        <end position="228"/>
    </location>
</feature>
<evidence type="ECO:0000313" key="4">
    <source>
        <dbReference type="Proteomes" id="UP001178507"/>
    </source>
</evidence>
<evidence type="ECO:0000256" key="2">
    <source>
        <dbReference type="SAM" id="MobiDB-lite"/>
    </source>
</evidence>
<comment type="caution">
    <text evidence="3">The sequence shown here is derived from an EMBL/GenBank/DDBJ whole genome shotgun (WGS) entry which is preliminary data.</text>
</comment>
<protein>
    <recommendedName>
        <fullName evidence="5">PDZ domain-containing protein</fullName>
    </recommendedName>
</protein>
<feature type="compositionally biased region" description="Polar residues" evidence="2">
    <location>
        <begin position="214"/>
        <end position="228"/>
    </location>
</feature>
<evidence type="ECO:0000256" key="1">
    <source>
        <dbReference type="SAM" id="Coils"/>
    </source>
</evidence>
<name>A0AA36IZE8_9DINO</name>
<gene>
    <name evidence="3" type="ORF">EVOR1521_LOCUS20034</name>
</gene>
<organism evidence="3 4">
    <name type="scientific">Effrenium voratum</name>
    <dbReference type="NCBI Taxonomy" id="2562239"/>
    <lineage>
        <taxon>Eukaryota</taxon>
        <taxon>Sar</taxon>
        <taxon>Alveolata</taxon>
        <taxon>Dinophyceae</taxon>
        <taxon>Suessiales</taxon>
        <taxon>Symbiodiniaceae</taxon>
        <taxon>Effrenium</taxon>
    </lineage>
</organism>
<dbReference type="AlphaFoldDB" id="A0AA36IZE8"/>
<evidence type="ECO:0008006" key="5">
    <source>
        <dbReference type="Google" id="ProtNLM"/>
    </source>
</evidence>
<feature type="coiled-coil region" evidence="1">
    <location>
        <begin position="64"/>
        <end position="91"/>
    </location>
</feature>
<keyword evidence="1" id="KW-0175">Coiled coil</keyword>